<dbReference type="STRING" id="1194090.SAMN05443144_11933"/>
<dbReference type="AlphaFoldDB" id="A0A1M5H4C8"/>
<dbReference type="Proteomes" id="UP000184041">
    <property type="component" value="Unassembled WGS sequence"/>
</dbReference>
<dbReference type="EMBL" id="FQUS01000019">
    <property type="protein sequence ID" value="SHG10804.1"/>
    <property type="molecule type" value="Genomic_DNA"/>
</dbReference>
<proteinExistence type="predicted"/>
<organism evidence="1 2">
    <name type="scientific">Fodinibius roseus</name>
    <dbReference type="NCBI Taxonomy" id="1194090"/>
    <lineage>
        <taxon>Bacteria</taxon>
        <taxon>Pseudomonadati</taxon>
        <taxon>Balneolota</taxon>
        <taxon>Balneolia</taxon>
        <taxon>Balneolales</taxon>
        <taxon>Balneolaceae</taxon>
        <taxon>Fodinibius</taxon>
    </lineage>
</organism>
<protein>
    <submittedName>
        <fullName evidence="1">Uncharacterized protein</fullName>
    </submittedName>
</protein>
<name>A0A1M5H4C8_9BACT</name>
<keyword evidence="2" id="KW-1185">Reference proteome</keyword>
<dbReference type="OrthoDB" id="1524000at2"/>
<gene>
    <name evidence="1" type="ORF">SAMN05443144_11933</name>
</gene>
<accession>A0A1M5H4C8</accession>
<evidence type="ECO:0000313" key="2">
    <source>
        <dbReference type="Proteomes" id="UP000184041"/>
    </source>
</evidence>
<reference evidence="1 2" key="1">
    <citation type="submission" date="2016-11" db="EMBL/GenBank/DDBJ databases">
        <authorList>
            <person name="Jaros S."/>
            <person name="Januszkiewicz K."/>
            <person name="Wedrychowicz H."/>
        </authorList>
    </citation>
    <scope>NUCLEOTIDE SEQUENCE [LARGE SCALE GENOMIC DNA]</scope>
    <source>
        <strain evidence="1 2">DSM 21986</strain>
    </source>
</reference>
<dbReference type="RefSeq" id="WP_073066665.1">
    <property type="nucleotide sequence ID" value="NZ_FQUS01000019.1"/>
</dbReference>
<evidence type="ECO:0000313" key="1">
    <source>
        <dbReference type="EMBL" id="SHG10804.1"/>
    </source>
</evidence>
<sequence length="167" mass="19713">MYIIDSDQQLSLIKEMKQLRKDSTNYEVYYHHPYSNQMWKSFFPLSDGETLGPKLMRHEPLPTGIDECLHICLTEEVHANAVGLGIEWSANTALWPHIIKTLEKNYSHYLRGQLKLFLNHLNMGEVEVPERQEEPSPSTMPNITSEELNNLIWRSRKIRMKRFFVLR</sequence>